<evidence type="ECO:0000256" key="3">
    <source>
        <dbReference type="ARBA" id="ARBA00012663"/>
    </source>
</evidence>
<dbReference type="InterPro" id="IPR050226">
    <property type="entry name" value="NagZ_Beta-hexosaminidase"/>
</dbReference>
<evidence type="ECO:0000313" key="9">
    <source>
        <dbReference type="Proteomes" id="UP000505210"/>
    </source>
</evidence>
<protein>
    <recommendedName>
        <fullName evidence="3">beta-N-acetylhexosaminidase</fullName>
        <ecNumber evidence="3">3.2.1.52</ecNumber>
    </recommendedName>
</protein>
<evidence type="ECO:0000256" key="2">
    <source>
        <dbReference type="ARBA" id="ARBA00005336"/>
    </source>
</evidence>
<dbReference type="Pfam" id="PF00933">
    <property type="entry name" value="Glyco_hydro_3"/>
    <property type="match status" value="1"/>
</dbReference>
<evidence type="ECO:0000313" key="8">
    <source>
        <dbReference type="EMBL" id="QKD81986.1"/>
    </source>
</evidence>
<dbReference type="PANTHER" id="PTHR30480">
    <property type="entry name" value="BETA-HEXOSAMINIDASE-RELATED"/>
    <property type="match status" value="1"/>
</dbReference>
<keyword evidence="4" id="KW-0378">Hydrolase</keyword>
<reference evidence="8 9" key="1">
    <citation type="submission" date="2020-05" db="EMBL/GenBank/DDBJ databases">
        <title>Complete genome sequence of of a novel Thermoleptolyngbya strain isolated from hot springs of Ganzi, Sichuan China.</title>
        <authorList>
            <person name="Tang J."/>
            <person name="Daroch M."/>
            <person name="Li L."/>
            <person name="Waleron K."/>
            <person name="Waleron M."/>
            <person name="Waleron M."/>
        </authorList>
    </citation>
    <scope>NUCLEOTIDE SEQUENCE [LARGE SCALE GENOMIC DNA]</scope>
    <source>
        <strain evidence="8 9">PKUAC-SCTA183</strain>
    </source>
</reference>
<dbReference type="Proteomes" id="UP000505210">
    <property type="component" value="Chromosome"/>
</dbReference>
<dbReference type="InterPro" id="IPR017853">
    <property type="entry name" value="GH"/>
</dbReference>
<gene>
    <name evidence="8" type="ORF">HPC62_07030</name>
</gene>
<evidence type="ECO:0000256" key="5">
    <source>
        <dbReference type="ARBA" id="ARBA00023295"/>
    </source>
</evidence>
<name>A0A6M8BCV7_9CYAN</name>
<dbReference type="Gene3D" id="3.40.50.10870">
    <property type="entry name" value="Glycosyl hydrolase family 3"/>
    <property type="match status" value="1"/>
</dbReference>
<evidence type="ECO:0000256" key="1">
    <source>
        <dbReference type="ARBA" id="ARBA00001231"/>
    </source>
</evidence>
<dbReference type="RefSeq" id="WP_172354365.1">
    <property type="nucleotide sequence ID" value="NZ_CP053661.1"/>
</dbReference>
<dbReference type="InterPro" id="IPR041518">
    <property type="entry name" value="Bac_GH3_C"/>
</dbReference>
<dbReference type="KEGG" id="theu:HPC62_07030"/>
<dbReference type="GO" id="GO:0009254">
    <property type="term" value="P:peptidoglycan turnover"/>
    <property type="evidence" value="ECO:0007669"/>
    <property type="project" value="TreeGrafter"/>
</dbReference>
<dbReference type="InterPro" id="IPR001764">
    <property type="entry name" value="Glyco_hydro_3_N"/>
</dbReference>
<dbReference type="GO" id="GO:0004563">
    <property type="term" value="F:beta-N-acetylhexosaminidase activity"/>
    <property type="evidence" value="ECO:0007669"/>
    <property type="project" value="UniProtKB-EC"/>
</dbReference>
<comment type="catalytic activity">
    <reaction evidence="1">
        <text>Hydrolysis of terminal non-reducing N-acetyl-D-hexosamine residues in N-acetyl-beta-D-hexosaminides.</text>
        <dbReference type="EC" id="3.2.1.52"/>
    </reaction>
</comment>
<evidence type="ECO:0000259" key="7">
    <source>
        <dbReference type="Pfam" id="PF18034"/>
    </source>
</evidence>
<evidence type="ECO:0000259" key="6">
    <source>
        <dbReference type="Pfam" id="PF00933"/>
    </source>
</evidence>
<dbReference type="SUPFAM" id="SSF51445">
    <property type="entry name" value="(Trans)glycosidases"/>
    <property type="match status" value="1"/>
</dbReference>
<keyword evidence="5" id="KW-0326">Glycosidase</keyword>
<proteinExistence type="inferred from homology"/>
<sequence length="548" mass="59487">MTTRAQLRPQWEDLSLPQQVAQMVVVRASGYWFDHQIQYPAWEPPLETLRYWVEDLGVGGVILLGGSAAEVAGRSHWLQSWAELPLLIAADVEEGVGQRFAGATWFPPPMALGELAKRDLPAALRDAEAMGAALAQEALAVGINWVLAPVVDVNNNPANPVINVRAFGDTPEIVSKLATAFIRGAQQFPVLTCAKHFPGHGDTATDSHLDLPLIPHGLTRLEQVEFPPFQAAIAQGVDSIMSAHLLIPALDERWPATLSRRILTRQLRDRLGFDGLVSTDALVMGAIANHYGPNEAAVLAVEAGADILLMPADPEGAIQAVCDAVASGRIAPARIQDSLARIQQAKRKLRPQMPTGGTSHAWENLPPAGFDIEPLMAHLAQPQTQHLATDLLQGSMRVHVPTRSRLQNLTLAAPRRTLIVLDDVLEREFLNRTAPAIALPRQRGFRVEIVDGHTPAGLALQEPSPTPTLLQLFVRGNPFRGSAGLSQLAAGWFQHLLDTQQLAGLVVYGSPYILEQFLPQLPVEVPYVFTYGQMAQAQSIALQTLLVD</sequence>
<accession>A0A6M8BCV7</accession>
<dbReference type="Pfam" id="PF18034">
    <property type="entry name" value="Bac_GH3_C"/>
    <property type="match status" value="1"/>
</dbReference>
<dbReference type="EC" id="3.2.1.52" evidence="3"/>
<organism evidence="8 9">
    <name type="scientific">Thermoleptolyngbya sichuanensis A183</name>
    <dbReference type="NCBI Taxonomy" id="2737172"/>
    <lineage>
        <taxon>Bacteria</taxon>
        <taxon>Bacillati</taxon>
        <taxon>Cyanobacteriota</taxon>
        <taxon>Cyanophyceae</taxon>
        <taxon>Oculatellales</taxon>
        <taxon>Oculatellaceae</taxon>
        <taxon>Thermoleptolyngbya</taxon>
        <taxon>Thermoleptolyngbya sichuanensis</taxon>
    </lineage>
</organism>
<dbReference type="AlphaFoldDB" id="A0A6M8BCV7"/>
<dbReference type="PANTHER" id="PTHR30480:SF13">
    <property type="entry name" value="BETA-HEXOSAMINIDASE"/>
    <property type="match status" value="1"/>
</dbReference>
<keyword evidence="9" id="KW-1185">Reference proteome</keyword>
<evidence type="ECO:0000256" key="4">
    <source>
        <dbReference type="ARBA" id="ARBA00022801"/>
    </source>
</evidence>
<comment type="similarity">
    <text evidence="2">Belongs to the glycosyl hydrolase 3 family.</text>
</comment>
<dbReference type="EMBL" id="CP053661">
    <property type="protein sequence ID" value="QKD81986.1"/>
    <property type="molecule type" value="Genomic_DNA"/>
</dbReference>
<feature type="domain" description="Bacterial Glycosyl hydrolase family 3 C-terminal" evidence="7">
    <location>
        <begin position="416"/>
        <end position="546"/>
    </location>
</feature>
<dbReference type="Gene3D" id="3.20.20.300">
    <property type="entry name" value="Glycoside hydrolase, family 3, N-terminal domain"/>
    <property type="match status" value="1"/>
</dbReference>
<dbReference type="InterPro" id="IPR036962">
    <property type="entry name" value="Glyco_hydro_3_N_sf"/>
</dbReference>
<dbReference type="GO" id="GO:0005975">
    <property type="term" value="P:carbohydrate metabolic process"/>
    <property type="evidence" value="ECO:0007669"/>
    <property type="project" value="InterPro"/>
</dbReference>
<feature type="domain" description="Glycoside hydrolase family 3 N-terminal" evidence="6">
    <location>
        <begin position="18"/>
        <end position="344"/>
    </location>
</feature>